<dbReference type="Proteomes" id="UP001158058">
    <property type="component" value="Unassembled WGS sequence"/>
</dbReference>
<evidence type="ECO:0000256" key="1">
    <source>
        <dbReference type="SAM" id="Phobius"/>
    </source>
</evidence>
<dbReference type="EMBL" id="JAODZF010000007">
    <property type="protein sequence ID" value="MDH0143041.1"/>
    <property type="molecule type" value="Genomic_DNA"/>
</dbReference>
<dbReference type="NCBIfam" id="NF041437">
    <property type="entry name" value="TfpZ"/>
    <property type="match status" value="1"/>
</dbReference>
<proteinExistence type="predicted"/>
<feature type="transmembrane region" description="Helical" evidence="1">
    <location>
        <begin position="12"/>
        <end position="38"/>
    </location>
</feature>
<feature type="transmembrane region" description="Helical" evidence="1">
    <location>
        <begin position="77"/>
        <end position="97"/>
    </location>
</feature>
<dbReference type="AlphaFoldDB" id="A0AB73HYJ5"/>
<sequence length="249" mass="27414">MLGSFLRSPRFKAFAIHLCGSLAIGLAMLWLVFGVWYPAPLHEAVGVTDIFVMLLAVDVVIGPLLTLVVYKVGKKTLVFDMAVILLLQVSALAYGVWTVAEGRPAWLVFNADRFDVVRALDIDTRQLDAAAPEYRRAPWFGPRWVGADNPEDPKQRQALMLEAAAGGSDIPQRPELYRSLERVASAMRAKALPLEKLASFNDPVRVQAELKPWADADAWLPLMAGNQSMVVLINKGSARVVAVVNLLPW</sequence>
<evidence type="ECO:0000313" key="2">
    <source>
        <dbReference type="EMBL" id="MDH0143041.1"/>
    </source>
</evidence>
<evidence type="ECO:0000313" key="3">
    <source>
        <dbReference type="Proteomes" id="UP001158058"/>
    </source>
</evidence>
<accession>A0AB73HYJ5</accession>
<dbReference type="InterPro" id="IPR047814">
    <property type="entry name" value="TfpX/TfpZ-like"/>
</dbReference>
<keyword evidence="1" id="KW-1133">Transmembrane helix</keyword>
<feature type="transmembrane region" description="Helical" evidence="1">
    <location>
        <begin position="50"/>
        <end position="70"/>
    </location>
</feature>
<organism evidence="2 3">
    <name type="scientific">Aquipseudomonas alcaligenes</name>
    <name type="common">Pseudomonas alcaligenes</name>
    <dbReference type="NCBI Taxonomy" id="43263"/>
    <lineage>
        <taxon>Bacteria</taxon>
        <taxon>Pseudomonadati</taxon>
        <taxon>Pseudomonadota</taxon>
        <taxon>Gammaproteobacteria</taxon>
        <taxon>Pseudomonadales</taxon>
        <taxon>Pseudomonadaceae</taxon>
        <taxon>Aquipseudomonas</taxon>
    </lineage>
</organism>
<name>A0AB73HYJ5_AQUAC</name>
<reference evidence="2" key="1">
    <citation type="submission" date="2022-09" db="EMBL/GenBank/DDBJ databases">
        <title>Intensive care unit water sources are persistently colonized with multi-drug resistant bacteria and are the site of extensive horizontal gene transfer of antibiotic resistance genes.</title>
        <authorList>
            <person name="Diorio-Toth L."/>
        </authorList>
    </citation>
    <scope>NUCLEOTIDE SEQUENCE</scope>
    <source>
        <strain evidence="2">GD04146</strain>
    </source>
</reference>
<gene>
    <name evidence="2" type="ORF">N7380_11985</name>
</gene>
<keyword evidence="1" id="KW-0472">Membrane</keyword>
<protein>
    <submittedName>
        <fullName evidence="2">Type IV pilin accessory protein</fullName>
    </submittedName>
</protein>
<keyword evidence="1" id="KW-0812">Transmembrane</keyword>
<comment type="caution">
    <text evidence="2">The sequence shown here is derived from an EMBL/GenBank/DDBJ whole genome shotgun (WGS) entry which is preliminary data.</text>
</comment>
<dbReference type="RefSeq" id="WP_280001731.1">
    <property type="nucleotide sequence ID" value="NZ_JAODZF010000007.1"/>
</dbReference>